<dbReference type="RefSeq" id="WP_339095981.1">
    <property type="nucleotide sequence ID" value="NZ_CP149782.1"/>
</dbReference>
<name>A0AAU6Q3F1_9DEIO</name>
<dbReference type="SUPFAM" id="SSF52540">
    <property type="entry name" value="P-loop containing nucleoside triphosphate hydrolases"/>
    <property type="match status" value="1"/>
</dbReference>
<sequence>MDWKTALAQLRAHLPPQTGSGPQRGSLRWLEAEMKARGGNPASLRNIVYRDVGTVTDKRLLSEVLHELADEAGISLTLQLPGQAAPLPAEMELLGRSKKRVYKQFLAAVRSGRSPRLAVSGRAGAGKTVLLDQLATALREAGVPVRRLNIQGDLLGQTPELRKMPDRSFASLAARQVEALRAVLPPANLGVGSVLLVRVTSSLHFAGDPPRLPDGTPTTPAAWTAEVLGRQLSPGVAALFALEEAQGWPAWAGEVTELQPPTLTEARAYLMAQLGVPRSVADQLARETGRHLDRLALLAGAGGDAAQLLADPDVRRLACAVSALTGMTPRSQGKDGVQPPVLPAAVLEAALGAPVSALPLHARSLLHAPEGDPKTQNGAVTGWQPSAVLWQALPLLPPTEVQATAQRFVQLTQKQTGLPELAAYRLAALTALGDWDALVRHLETAPDDARFLPLLWKRIRDRATSPARETLARAVVTHHSGRGEYHAPAARDALFVLLESEGAAHAWARVKLAESSLDAGNFGAAQMQLDKAGLPQLAALARPDDWALAAQADGLLVQAALARWQGDLKGATAAVNDPRTARSGPRARLWRGLVAKDAGRWAEALDELAAVPQSSPLLSARALYQEGDLRLRLGQPGAALLSLTDAAQRLAQAGANAEEQARVLARAGTAQRRLGRPQAALHLFGQALDLLPPDPRPSADLVPRARLLSERLPVLLALGRTDEALAQAAETLLLLRQSGGRRAEIAYRVRRTHYRIALAYLTRGRGRPYLQPLGGPEQDHPDLVHARALLNHLLQAEVGDSDREQVLTFDMQLSYALAQPDPRQALERLERALEMTDHPYTEAQARALRAEAYVRLGDPAAALGELGRTYALLRRVRQGLPGVGESEPGLVAQILAIEVWAELTENPARAPEVLTGLRQALDDPALHPFRRGIWYEAGRALESRHPAPREVLLALHPLAGELPLRVTDALAVLEVPPELSGSDTLSAGK</sequence>
<accession>A0AAU6Q3F1</accession>
<evidence type="ECO:0000256" key="1">
    <source>
        <dbReference type="PROSITE-ProRule" id="PRU00339"/>
    </source>
</evidence>
<dbReference type="Gene3D" id="1.25.40.10">
    <property type="entry name" value="Tetratricopeptide repeat domain"/>
    <property type="match status" value="1"/>
</dbReference>
<dbReference type="InterPro" id="IPR019734">
    <property type="entry name" value="TPR_rpt"/>
</dbReference>
<dbReference type="InterPro" id="IPR011990">
    <property type="entry name" value="TPR-like_helical_dom_sf"/>
</dbReference>
<dbReference type="InterPro" id="IPR027417">
    <property type="entry name" value="P-loop_NTPase"/>
</dbReference>
<dbReference type="SUPFAM" id="SSF48452">
    <property type="entry name" value="TPR-like"/>
    <property type="match status" value="1"/>
</dbReference>
<proteinExistence type="predicted"/>
<feature type="repeat" description="TPR" evidence="1">
    <location>
        <begin position="661"/>
        <end position="694"/>
    </location>
</feature>
<evidence type="ECO:0000313" key="2">
    <source>
        <dbReference type="EMBL" id="WYF44798.1"/>
    </source>
</evidence>
<protein>
    <recommendedName>
        <fullName evidence="3">Tetratricopeptide repeat protein</fullName>
    </recommendedName>
</protein>
<keyword evidence="1" id="KW-0802">TPR repeat</keyword>
<organism evidence="2">
    <name type="scientific">Deinococcus sp. VB142</name>
    <dbReference type="NCBI Taxonomy" id="3112952"/>
    <lineage>
        <taxon>Bacteria</taxon>
        <taxon>Thermotogati</taxon>
        <taxon>Deinococcota</taxon>
        <taxon>Deinococci</taxon>
        <taxon>Deinococcales</taxon>
        <taxon>Deinococcaceae</taxon>
        <taxon>Deinococcus</taxon>
    </lineage>
</organism>
<evidence type="ECO:0008006" key="3">
    <source>
        <dbReference type="Google" id="ProtNLM"/>
    </source>
</evidence>
<dbReference type="PROSITE" id="PS50005">
    <property type="entry name" value="TPR"/>
    <property type="match status" value="1"/>
</dbReference>
<gene>
    <name evidence="2" type="ORF">WDJ50_01400</name>
</gene>
<reference evidence="2" key="1">
    <citation type="submission" date="2024-03" db="EMBL/GenBank/DDBJ databases">
        <title>Deinococcus weizhi sp. nov., isolated from human skin.</title>
        <authorList>
            <person name="Wei Z."/>
            <person name="Tian F."/>
            <person name="Yang C."/>
            <person name="Xin L.T."/>
            <person name="Wen Z.J."/>
            <person name="Lan K.C."/>
            <person name="Yu L."/>
            <person name="Zhe W."/>
            <person name="Dan F.D."/>
            <person name="Jun W."/>
            <person name="Rui Z."/>
            <person name="Yong X.J."/>
            <person name="Ting Y."/>
            <person name="Wei X."/>
            <person name="Xu Z.G."/>
            <person name="Xin Z."/>
            <person name="Dong F.G."/>
            <person name="Ni X.M."/>
            <person name="Zheng M.G."/>
            <person name="Chun Y."/>
            <person name="Qian W.X."/>
        </authorList>
    </citation>
    <scope>NUCLEOTIDE SEQUENCE</scope>
    <source>
        <strain evidence="2">VB142</strain>
    </source>
</reference>
<dbReference type="EMBL" id="CP149782">
    <property type="protein sequence ID" value="WYF44798.1"/>
    <property type="molecule type" value="Genomic_DNA"/>
</dbReference>
<dbReference type="AlphaFoldDB" id="A0AAU6Q3F1"/>